<evidence type="ECO:0000256" key="1">
    <source>
        <dbReference type="ARBA" id="ARBA00004141"/>
    </source>
</evidence>
<dbReference type="OrthoDB" id="2159384at2759"/>
<evidence type="ECO:0000256" key="3">
    <source>
        <dbReference type="ARBA" id="ARBA00022989"/>
    </source>
</evidence>
<gene>
    <name evidence="7" type="ORF">EX30DRAFT_327996</name>
</gene>
<accession>A0A4S2N4Q1</accession>
<dbReference type="InterPro" id="IPR004342">
    <property type="entry name" value="EXS_C"/>
</dbReference>
<keyword evidence="3 5" id="KW-1133">Transmembrane helix</keyword>
<feature type="transmembrane region" description="Helical" evidence="5">
    <location>
        <begin position="262"/>
        <end position="280"/>
    </location>
</feature>
<sequence>MNGDAAPFGFLSLYLPLPYRVVILFTLGIWFFGLNIHYLQAIRIDIPLLLRYTRNTGEPPLHLSIYRIAIVVTALLLTNLLLFWSITHGDPDSVRDWQILPISLFLLIPALFLWPGSNWHRRGRLRFTRMLRRILVGGLDIDLRFSDILLADALTSYAKVLGDIIVLSAMAVTRYSSTHPHVDRAYGASLAPFAVALPSACRLRQCMIEYKRAKAKGLPWAERRPHLLNAAKYASAFPVVVLSYLQLTYNPEMATGMSIDKINRLWLVAVVLNSLYSFWWDVTKDWDLTLFTSSCGAAEFPFGLRKERHFVNAGFYYVAVGVDLVLRLAWAVKFSGRYTLVEGHVFLMEVVEVTRRWMWLFLRVEKEWIVTRSAHGLGILNAAEEGIMMNEYED</sequence>
<reference evidence="7 8" key="1">
    <citation type="submission" date="2019-04" db="EMBL/GenBank/DDBJ databases">
        <title>Comparative genomics and transcriptomics to analyze fruiting body development in filamentous ascomycetes.</title>
        <authorList>
            <consortium name="DOE Joint Genome Institute"/>
            <person name="Lutkenhaus R."/>
            <person name="Traeger S."/>
            <person name="Breuer J."/>
            <person name="Kuo A."/>
            <person name="Lipzen A."/>
            <person name="Pangilinan J."/>
            <person name="Dilworth D."/>
            <person name="Sandor L."/>
            <person name="Poggeler S."/>
            <person name="Barry K."/>
            <person name="Grigoriev I.V."/>
            <person name="Nowrousian M."/>
        </authorList>
    </citation>
    <scope>NUCLEOTIDE SEQUENCE [LARGE SCALE GENOMIC DNA]</scope>
    <source>
        <strain evidence="7 8">CBS 389.68</strain>
    </source>
</reference>
<evidence type="ECO:0000259" key="6">
    <source>
        <dbReference type="PROSITE" id="PS51380"/>
    </source>
</evidence>
<dbReference type="Proteomes" id="UP000298138">
    <property type="component" value="Unassembled WGS sequence"/>
</dbReference>
<evidence type="ECO:0000313" key="8">
    <source>
        <dbReference type="Proteomes" id="UP000298138"/>
    </source>
</evidence>
<dbReference type="PANTHER" id="PTHR10783:SF46">
    <property type="entry name" value="PROTEIN ERD1 HOMOLOG 2"/>
    <property type="match status" value="1"/>
</dbReference>
<dbReference type="AlphaFoldDB" id="A0A4S2N4Q1"/>
<dbReference type="InParanoid" id="A0A4S2N4Q1"/>
<dbReference type="PROSITE" id="PS51380">
    <property type="entry name" value="EXS"/>
    <property type="match status" value="1"/>
</dbReference>
<evidence type="ECO:0000256" key="2">
    <source>
        <dbReference type="ARBA" id="ARBA00022692"/>
    </source>
</evidence>
<comment type="subcellular location">
    <subcellularLocation>
        <location evidence="1">Membrane</location>
        <topology evidence="1">Multi-pass membrane protein</topology>
    </subcellularLocation>
</comment>
<evidence type="ECO:0000256" key="5">
    <source>
        <dbReference type="SAM" id="Phobius"/>
    </source>
</evidence>
<keyword evidence="2 5" id="KW-0812">Transmembrane</keyword>
<protein>
    <submittedName>
        <fullName evidence="7">EXS-domain-containing protein</fullName>
    </submittedName>
</protein>
<feature type="transmembrane region" description="Helical" evidence="5">
    <location>
        <begin position="20"/>
        <end position="42"/>
    </location>
</feature>
<dbReference type="GO" id="GO:0005737">
    <property type="term" value="C:cytoplasm"/>
    <property type="evidence" value="ECO:0007669"/>
    <property type="project" value="TreeGrafter"/>
</dbReference>
<keyword evidence="8" id="KW-1185">Reference proteome</keyword>
<evidence type="ECO:0000256" key="4">
    <source>
        <dbReference type="ARBA" id="ARBA00023136"/>
    </source>
</evidence>
<dbReference type="PANTHER" id="PTHR10783">
    <property type="entry name" value="XENOTROPIC AND POLYTROPIC RETROVIRUS RECEPTOR 1-RELATED"/>
    <property type="match status" value="1"/>
</dbReference>
<dbReference type="GO" id="GO:0016020">
    <property type="term" value="C:membrane"/>
    <property type="evidence" value="ECO:0007669"/>
    <property type="project" value="UniProtKB-SubCell"/>
</dbReference>
<proteinExistence type="predicted"/>
<evidence type="ECO:0000313" key="7">
    <source>
        <dbReference type="EMBL" id="TGZ84171.1"/>
    </source>
</evidence>
<feature type="transmembrane region" description="Helical" evidence="5">
    <location>
        <begin position="310"/>
        <end position="330"/>
    </location>
</feature>
<feature type="domain" description="EXS" evidence="6">
    <location>
        <begin position="182"/>
        <end position="394"/>
    </location>
</feature>
<organism evidence="7 8">
    <name type="scientific">Ascodesmis nigricans</name>
    <dbReference type="NCBI Taxonomy" id="341454"/>
    <lineage>
        <taxon>Eukaryota</taxon>
        <taxon>Fungi</taxon>
        <taxon>Dikarya</taxon>
        <taxon>Ascomycota</taxon>
        <taxon>Pezizomycotina</taxon>
        <taxon>Pezizomycetes</taxon>
        <taxon>Pezizales</taxon>
        <taxon>Ascodesmidaceae</taxon>
        <taxon>Ascodesmis</taxon>
    </lineage>
</organism>
<dbReference type="Pfam" id="PF03124">
    <property type="entry name" value="EXS"/>
    <property type="match status" value="1"/>
</dbReference>
<keyword evidence="4 5" id="KW-0472">Membrane</keyword>
<feature type="transmembrane region" description="Helical" evidence="5">
    <location>
        <begin position="98"/>
        <end position="116"/>
    </location>
</feature>
<dbReference type="EMBL" id="ML220113">
    <property type="protein sequence ID" value="TGZ84171.1"/>
    <property type="molecule type" value="Genomic_DNA"/>
</dbReference>
<dbReference type="STRING" id="341454.A0A4S2N4Q1"/>
<name>A0A4S2N4Q1_9PEZI</name>
<dbReference type="FunCoup" id="A0A4S2N4Q1">
    <property type="interactions" value="47"/>
</dbReference>
<feature type="transmembrane region" description="Helical" evidence="5">
    <location>
        <begin position="63"/>
        <end position="86"/>
    </location>
</feature>